<dbReference type="AlphaFoldDB" id="A0A0S4IRD4"/>
<sequence>MDESANVPVTPREDAVNLTFIALRGMPDVQKHSRPGNSTIGQLQARLQKRLKIPLVFLCLQLPNNETFMPLPDLTLDQLSEIFGSKDAETGKWALTFAASTTTEAFP</sequence>
<keyword evidence="2" id="KW-1185">Reference proteome</keyword>
<dbReference type="EMBL" id="CYKH01000493">
    <property type="protein sequence ID" value="CUG01625.1"/>
    <property type="molecule type" value="Genomic_DNA"/>
</dbReference>
<dbReference type="Proteomes" id="UP000051952">
    <property type="component" value="Unassembled WGS sequence"/>
</dbReference>
<gene>
    <name evidence="1" type="ORF">BSAL_04535</name>
</gene>
<proteinExistence type="predicted"/>
<accession>A0A0S4IRD4</accession>
<evidence type="ECO:0000313" key="1">
    <source>
        <dbReference type="EMBL" id="CUG01625.1"/>
    </source>
</evidence>
<evidence type="ECO:0008006" key="3">
    <source>
        <dbReference type="Google" id="ProtNLM"/>
    </source>
</evidence>
<organism evidence="1 2">
    <name type="scientific">Bodo saltans</name>
    <name type="common">Flagellated protozoan</name>
    <dbReference type="NCBI Taxonomy" id="75058"/>
    <lineage>
        <taxon>Eukaryota</taxon>
        <taxon>Discoba</taxon>
        <taxon>Euglenozoa</taxon>
        <taxon>Kinetoplastea</taxon>
        <taxon>Metakinetoplastina</taxon>
        <taxon>Eubodonida</taxon>
        <taxon>Bodonidae</taxon>
        <taxon>Bodo</taxon>
    </lineage>
</organism>
<evidence type="ECO:0000313" key="2">
    <source>
        <dbReference type="Proteomes" id="UP000051952"/>
    </source>
</evidence>
<reference evidence="2" key="1">
    <citation type="submission" date="2015-09" db="EMBL/GenBank/DDBJ databases">
        <authorList>
            <consortium name="Pathogen Informatics"/>
        </authorList>
    </citation>
    <scope>NUCLEOTIDE SEQUENCE [LARGE SCALE GENOMIC DNA]</scope>
    <source>
        <strain evidence="2">Lake Konstanz</strain>
    </source>
</reference>
<dbReference type="VEuPathDB" id="TriTrypDB:BSAL_04535"/>
<name>A0A0S4IRD4_BODSA</name>
<protein>
    <recommendedName>
        <fullName evidence="3">Ubiquitin-like domain-containing protein</fullName>
    </recommendedName>
</protein>